<reference evidence="1 2" key="1">
    <citation type="submission" date="2018-04" db="EMBL/GenBank/DDBJ databases">
        <title>Pelagivirga bohaiensis gen. nov., sp. nov., a bacterium isolated from the Bohai Sea.</title>
        <authorList>
            <person name="Ji X."/>
        </authorList>
    </citation>
    <scope>NUCLEOTIDE SEQUENCE [LARGE SCALE GENOMIC DNA]</scope>
    <source>
        <strain evidence="1 2">BH-SD16</strain>
    </source>
</reference>
<protein>
    <submittedName>
        <fullName evidence="1">Uncharacterized protein</fullName>
    </submittedName>
</protein>
<organism evidence="1 2">
    <name type="scientific">Thalassorhabdomicrobium marinisediminis</name>
    <dbReference type="NCBI Taxonomy" id="2170577"/>
    <lineage>
        <taxon>Bacteria</taxon>
        <taxon>Pseudomonadati</taxon>
        <taxon>Pseudomonadota</taxon>
        <taxon>Alphaproteobacteria</taxon>
        <taxon>Rhodobacterales</taxon>
        <taxon>Paracoccaceae</taxon>
        <taxon>Thalassorhabdomicrobium</taxon>
    </lineage>
</organism>
<evidence type="ECO:0000313" key="1">
    <source>
        <dbReference type="EMBL" id="PVA07131.1"/>
    </source>
</evidence>
<name>A0A2T7FY80_9RHOB</name>
<gene>
    <name evidence="1" type="ORF">DC363_04550</name>
</gene>
<dbReference type="OrthoDB" id="9179688at2"/>
<comment type="caution">
    <text evidence="1">The sequence shown here is derived from an EMBL/GenBank/DDBJ whole genome shotgun (WGS) entry which is preliminary data.</text>
</comment>
<accession>A0A2T7FY80</accession>
<dbReference type="NCBIfam" id="NF047389">
    <property type="entry name" value="ATPase_Sll1717"/>
    <property type="match status" value="1"/>
</dbReference>
<sequence length="771" mass="87394">MKFFAAYPSSPDHISISIEEAEKANSSHLQFSTWRSTFGAGRLIDQSVLPEIAKADGLICDISIPNENVFFEIGFAIGKMKPIIPIINISMMDAGEYLRKVGLLDNVGQIRYENSADLVYQLQSHAVGRPIFAEPNFEISNQPLLVLDSLRRNEFSTKLISAVKELAKFYRTVDPQEEYRLSTRSAWELVNESSAVVVSVYDTTRTDYLLHNIRAAFLAGLTIGLDKECVILVDPNANKPLDFIDVCRTIKHPDDIRDAVSDLVPKLYQQQLGGTEKRRTKNRRLISQVSVGSNAAENEMRDLEDYFVETHHFKNALEGRGRLVVGRKGAGKTAIFWRVRDISRRKNSELVLDLKPDGYQLRKFKEQLVTLLADGTKEHTLTAFWEYIVYCEIVHKILESDYKRLYGRNPRLTPILDDLSELRSVLFEAREGDFSERMMGLIKDINDKFYMRHGTDGSTALQTSEVTELLYATDIHKIQNAVLSYLETRDRTLLLVDNIDKGWGAHGVDRDDVLIVSTLIDALRKVERKAAKSRANLGWLLFLRNDVFELLVDQQNDRGKDGKIVVDWDSEAALQQVIEERIRSSTLARTGKAAGWADISIPTIDGMGSIAWLTKRSLMRPRYLIQLVDECIGHADVCGHERIEVEDLRAGFRNFSQDVIGNTSFEMRDIYPSSEDAIYALIGLGRKTTLGTVKGTLTKEGYGDHLDKIVDLFFWFAVLGASSPNGEEKYIYDYRYDQKLISKMRARADGDDEEIFINHAFAEGLDCVDLI</sequence>
<dbReference type="SUPFAM" id="SSF52540">
    <property type="entry name" value="P-loop containing nucleoside triphosphate hydrolases"/>
    <property type="match status" value="1"/>
</dbReference>
<dbReference type="RefSeq" id="WP_108639960.1">
    <property type="nucleotide sequence ID" value="NZ_QCYG01000003.1"/>
</dbReference>
<dbReference type="InterPro" id="IPR059206">
    <property type="entry name" value="Sll1717-like"/>
</dbReference>
<proteinExistence type="predicted"/>
<dbReference type="Proteomes" id="UP000244817">
    <property type="component" value="Unassembled WGS sequence"/>
</dbReference>
<keyword evidence="2" id="KW-1185">Reference proteome</keyword>
<evidence type="ECO:0000313" key="2">
    <source>
        <dbReference type="Proteomes" id="UP000244817"/>
    </source>
</evidence>
<dbReference type="InterPro" id="IPR027417">
    <property type="entry name" value="P-loop_NTPase"/>
</dbReference>
<dbReference type="AlphaFoldDB" id="A0A2T7FY80"/>
<dbReference type="EMBL" id="QCYG01000003">
    <property type="protein sequence ID" value="PVA07131.1"/>
    <property type="molecule type" value="Genomic_DNA"/>
</dbReference>